<protein>
    <submittedName>
        <fullName evidence="2">Uncharacterized protein</fullName>
    </submittedName>
</protein>
<name>Q1ZUZ7_PHOAS</name>
<feature type="transmembrane region" description="Helical" evidence="1">
    <location>
        <begin position="6"/>
        <end position="30"/>
    </location>
</feature>
<evidence type="ECO:0000256" key="1">
    <source>
        <dbReference type="SAM" id="Phobius"/>
    </source>
</evidence>
<keyword evidence="1" id="KW-1133">Transmembrane helix</keyword>
<accession>Q1ZUZ7</accession>
<evidence type="ECO:0000313" key="3">
    <source>
        <dbReference type="Proteomes" id="UP000001603"/>
    </source>
</evidence>
<dbReference type="AlphaFoldDB" id="Q1ZUZ7"/>
<gene>
    <name evidence="2" type="ORF">VAS14_13139</name>
</gene>
<dbReference type="EMBL" id="AAOJ01000001">
    <property type="protein sequence ID" value="EAS66263.1"/>
    <property type="molecule type" value="Genomic_DNA"/>
</dbReference>
<reference evidence="2 3" key="1">
    <citation type="journal article" date="2009" name="Proc. Natl. Acad. Sci. U.S.A.">
        <title>The genomic basis of trophic strategy in marine bacteria.</title>
        <authorList>
            <person name="Lauro F.M."/>
            <person name="McDougald D."/>
            <person name="Thomas T."/>
            <person name="Williams T.J."/>
            <person name="Egan S."/>
            <person name="Rice S."/>
            <person name="DeMaere M.Z."/>
            <person name="Ting L."/>
            <person name="Ertan H."/>
            <person name="Johnson J."/>
            <person name="Ferriera S."/>
            <person name="Lapidus A."/>
            <person name="Anderson I."/>
            <person name="Kyrpides N."/>
            <person name="Munk A.C."/>
            <person name="Detter C."/>
            <person name="Han C.S."/>
            <person name="Brown M.V."/>
            <person name="Robb F.T."/>
            <person name="Kjelleberg S."/>
            <person name="Cavicchioli R."/>
        </authorList>
    </citation>
    <scope>NUCLEOTIDE SEQUENCE [LARGE SCALE GENOMIC DNA]</scope>
    <source>
        <strain evidence="2 3">S14</strain>
    </source>
</reference>
<proteinExistence type="predicted"/>
<keyword evidence="1" id="KW-0812">Transmembrane</keyword>
<dbReference type="Proteomes" id="UP000001603">
    <property type="component" value="Unassembled WGS sequence"/>
</dbReference>
<organism evidence="2 3">
    <name type="scientific">Photobacterium angustum (strain S14 / CCUG 15956)</name>
    <name type="common">Vibrio sp. (strain S14 / CCUG 15956)</name>
    <dbReference type="NCBI Taxonomy" id="314292"/>
    <lineage>
        <taxon>Bacteria</taxon>
        <taxon>Pseudomonadati</taxon>
        <taxon>Pseudomonadota</taxon>
        <taxon>Gammaproteobacteria</taxon>
        <taxon>Vibrionales</taxon>
        <taxon>Vibrionaceae</taxon>
        <taxon>Photobacterium</taxon>
    </lineage>
</organism>
<keyword evidence="1" id="KW-0472">Membrane</keyword>
<sequence>MTNNAVNWQLININFLILDISVLSGVLIFFPQQIEGICAFSYSSNK</sequence>
<evidence type="ECO:0000313" key="2">
    <source>
        <dbReference type="EMBL" id="EAS66263.1"/>
    </source>
</evidence>
<dbReference type="HOGENOM" id="CLU_3187077_0_0_6"/>
<comment type="caution">
    <text evidence="2">The sequence shown here is derived from an EMBL/GenBank/DDBJ whole genome shotgun (WGS) entry which is preliminary data.</text>
</comment>